<dbReference type="InterPro" id="IPR012863">
    <property type="entry name" value="DUF1636"/>
</dbReference>
<dbReference type="RefSeq" id="WP_025059586.1">
    <property type="nucleotide sequence ID" value="NZ_JAMC01000005.1"/>
</dbReference>
<evidence type="ECO:0000313" key="2">
    <source>
        <dbReference type="Proteomes" id="UP000027734"/>
    </source>
</evidence>
<protein>
    <recommendedName>
        <fullName evidence="3">Metal-binding protein</fullName>
    </recommendedName>
</protein>
<accession>A0A073IEC5</accession>
<dbReference type="Proteomes" id="UP000027734">
    <property type="component" value="Unassembled WGS sequence"/>
</dbReference>
<reference evidence="1 2" key="1">
    <citation type="submission" date="2014-01" db="EMBL/GenBank/DDBJ databases">
        <title>Sulfitobacter donghicola JCM 14565 Genome Sequencing.</title>
        <authorList>
            <person name="Lai Q."/>
            <person name="Hong Z."/>
        </authorList>
    </citation>
    <scope>NUCLEOTIDE SEQUENCE [LARGE SCALE GENOMIC DNA]</scope>
    <source>
        <strain evidence="1 2">JCM 14565</strain>
    </source>
</reference>
<dbReference type="OrthoDB" id="8364077at2"/>
<proteinExistence type="predicted"/>
<organism evidence="1 2">
    <name type="scientific">Sulfitobacter donghicola DSW-25 = KCTC 12864 = JCM 14565</name>
    <dbReference type="NCBI Taxonomy" id="1300350"/>
    <lineage>
        <taxon>Bacteria</taxon>
        <taxon>Pseudomonadati</taxon>
        <taxon>Pseudomonadota</taxon>
        <taxon>Alphaproteobacteria</taxon>
        <taxon>Rhodobacterales</taxon>
        <taxon>Roseobacteraceae</taxon>
        <taxon>Sulfitobacter</taxon>
    </lineage>
</organism>
<dbReference type="AlphaFoldDB" id="A0A073IEC5"/>
<keyword evidence="2" id="KW-1185">Reference proteome</keyword>
<evidence type="ECO:0008006" key="3">
    <source>
        <dbReference type="Google" id="ProtNLM"/>
    </source>
</evidence>
<name>A0A073IEC5_9RHOB</name>
<gene>
    <name evidence="1" type="ORF">DSW25_13720</name>
</gene>
<evidence type="ECO:0000313" key="1">
    <source>
        <dbReference type="EMBL" id="KEJ88713.1"/>
    </source>
</evidence>
<sequence>MSNSADHFISICETCKGTQWAGHVRDLIADRLPVGFAVRTVSCMAGCAHPTTVGFQAANKTQYLFGDIHSTKDVDALVAFAHQYHSIPNGWCNATERPPALLDKTLARLPCFETEAGS</sequence>
<comment type="caution">
    <text evidence="1">The sequence shown here is derived from an EMBL/GenBank/DDBJ whole genome shotgun (WGS) entry which is preliminary data.</text>
</comment>
<dbReference type="eggNOG" id="COG5469">
    <property type="taxonomic scope" value="Bacteria"/>
</dbReference>
<dbReference type="EMBL" id="JAMC01000005">
    <property type="protein sequence ID" value="KEJ88713.1"/>
    <property type="molecule type" value="Genomic_DNA"/>
</dbReference>
<dbReference type="Pfam" id="PF07845">
    <property type="entry name" value="DUF1636"/>
    <property type="match status" value="1"/>
</dbReference>
<dbReference type="STRING" id="1300350.Z948_2218"/>